<gene>
    <name evidence="1" type="ORF">HPB51_020520</name>
</gene>
<proteinExistence type="predicted"/>
<protein>
    <submittedName>
        <fullName evidence="1">Uncharacterized protein</fullName>
    </submittedName>
</protein>
<dbReference type="AlphaFoldDB" id="A0A9J6EV62"/>
<evidence type="ECO:0000313" key="2">
    <source>
        <dbReference type="Proteomes" id="UP000821866"/>
    </source>
</evidence>
<evidence type="ECO:0000313" key="1">
    <source>
        <dbReference type="EMBL" id="KAH8038000.1"/>
    </source>
</evidence>
<organism evidence="1 2">
    <name type="scientific">Rhipicephalus microplus</name>
    <name type="common">Cattle tick</name>
    <name type="synonym">Boophilus microplus</name>
    <dbReference type="NCBI Taxonomy" id="6941"/>
    <lineage>
        <taxon>Eukaryota</taxon>
        <taxon>Metazoa</taxon>
        <taxon>Ecdysozoa</taxon>
        <taxon>Arthropoda</taxon>
        <taxon>Chelicerata</taxon>
        <taxon>Arachnida</taxon>
        <taxon>Acari</taxon>
        <taxon>Parasitiformes</taxon>
        <taxon>Ixodida</taxon>
        <taxon>Ixodoidea</taxon>
        <taxon>Ixodidae</taxon>
        <taxon>Rhipicephalinae</taxon>
        <taxon>Rhipicephalus</taxon>
        <taxon>Boophilus</taxon>
    </lineage>
</organism>
<name>A0A9J6EV62_RHIMP</name>
<reference evidence="1" key="1">
    <citation type="journal article" date="2020" name="Cell">
        <title>Large-Scale Comparative Analyses of Tick Genomes Elucidate Their Genetic Diversity and Vector Capacities.</title>
        <authorList>
            <consortium name="Tick Genome and Microbiome Consortium (TIGMIC)"/>
            <person name="Jia N."/>
            <person name="Wang J."/>
            <person name="Shi W."/>
            <person name="Du L."/>
            <person name="Sun Y."/>
            <person name="Zhan W."/>
            <person name="Jiang J.F."/>
            <person name="Wang Q."/>
            <person name="Zhang B."/>
            <person name="Ji P."/>
            <person name="Bell-Sakyi L."/>
            <person name="Cui X.M."/>
            <person name="Yuan T.T."/>
            <person name="Jiang B.G."/>
            <person name="Yang W.F."/>
            <person name="Lam T.T."/>
            <person name="Chang Q.C."/>
            <person name="Ding S.J."/>
            <person name="Wang X.J."/>
            <person name="Zhu J.G."/>
            <person name="Ruan X.D."/>
            <person name="Zhao L."/>
            <person name="Wei J.T."/>
            <person name="Ye R.Z."/>
            <person name="Que T.C."/>
            <person name="Du C.H."/>
            <person name="Zhou Y.H."/>
            <person name="Cheng J.X."/>
            <person name="Dai P.F."/>
            <person name="Guo W.B."/>
            <person name="Han X.H."/>
            <person name="Huang E.J."/>
            <person name="Li L.F."/>
            <person name="Wei W."/>
            <person name="Gao Y.C."/>
            <person name="Liu J.Z."/>
            <person name="Shao H.Z."/>
            <person name="Wang X."/>
            <person name="Wang C.C."/>
            <person name="Yang T.C."/>
            <person name="Huo Q.B."/>
            <person name="Li W."/>
            <person name="Chen H.Y."/>
            <person name="Chen S.E."/>
            <person name="Zhou L.G."/>
            <person name="Ni X.B."/>
            <person name="Tian J.H."/>
            <person name="Sheng Y."/>
            <person name="Liu T."/>
            <person name="Pan Y.S."/>
            <person name="Xia L.Y."/>
            <person name="Li J."/>
            <person name="Zhao F."/>
            <person name="Cao W.C."/>
        </authorList>
    </citation>
    <scope>NUCLEOTIDE SEQUENCE</scope>
    <source>
        <strain evidence="1">Rmic-2018</strain>
    </source>
</reference>
<sequence length="150" mass="17297">MPNAKETVEPVANQSRIVDVLNVEEAIPSTVCGDERTVYLLPNIPLYVKLSIHRHQQGHYFGNCPRVLQWLYNDSCSYRMQLTPEGSRSSVKPGTHVPILRNRWVTGGTWVPAHDLQQPNRTLYHEATAAVMRQLRTRHLYPQCEFYNKV</sequence>
<reference evidence="1" key="2">
    <citation type="submission" date="2021-09" db="EMBL/GenBank/DDBJ databases">
        <authorList>
            <person name="Jia N."/>
            <person name="Wang J."/>
            <person name="Shi W."/>
            <person name="Du L."/>
            <person name="Sun Y."/>
            <person name="Zhan W."/>
            <person name="Jiang J."/>
            <person name="Wang Q."/>
            <person name="Zhang B."/>
            <person name="Ji P."/>
            <person name="Sakyi L.B."/>
            <person name="Cui X."/>
            <person name="Yuan T."/>
            <person name="Jiang B."/>
            <person name="Yang W."/>
            <person name="Lam T.T.-Y."/>
            <person name="Chang Q."/>
            <person name="Ding S."/>
            <person name="Wang X."/>
            <person name="Zhu J."/>
            <person name="Ruan X."/>
            <person name="Zhao L."/>
            <person name="Wei J."/>
            <person name="Que T."/>
            <person name="Du C."/>
            <person name="Cheng J."/>
            <person name="Dai P."/>
            <person name="Han X."/>
            <person name="Huang E."/>
            <person name="Gao Y."/>
            <person name="Liu J."/>
            <person name="Shao H."/>
            <person name="Ye R."/>
            <person name="Li L."/>
            <person name="Wei W."/>
            <person name="Wang X."/>
            <person name="Wang C."/>
            <person name="Huo Q."/>
            <person name="Li W."/>
            <person name="Guo W."/>
            <person name="Chen H."/>
            <person name="Chen S."/>
            <person name="Zhou L."/>
            <person name="Zhou L."/>
            <person name="Ni X."/>
            <person name="Tian J."/>
            <person name="Zhou Y."/>
            <person name="Sheng Y."/>
            <person name="Liu T."/>
            <person name="Pan Y."/>
            <person name="Xia L."/>
            <person name="Li J."/>
            <person name="Zhao F."/>
            <person name="Cao W."/>
        </authorList>
    </citation>
    <scope>NUCLEOTIDE SEQUENCE</scope>
    <source>
        <strain evidence="1">Rmic-2018</strain>
        <tissue evidence="1">Larvae</tissue>
    </source>
</reference>
<dbReference type="Proteomes" id="UP000821866">
    <property type="component" value="Chromosome 10"/>
</dbReference>
<comment type="caution">
    <text evidence="1">The sequence shown here is derived from an EMBL/GenBank/DDBJ whole genome shotgun (WGS) entry which is preliminary data.</text>
</comment>
<dbReference type="EMBL" id="JABSTU010000002">
    <property type="protein sequence ID" value="KAH8038000.1"/>
    <property type="molecule type" value="Genomic_DNA"/>
</dbReference>
<accession>A0A9J6EV62</accession>
<keyword evidence="2" id="KW-1185">Reference proteome</keyword>